<dbReference type="InParanoid" id="A0A369JZ02"/>
<gene>
    <name evidence="1" type="ORF">Hypma_005675</name>
</gene>
<dbReference type="OrthoDB" id="3048627at2759"/>
<evidence type="ECO:0008006" key="3">
    <source>
        <dbReference type="Google" id="ProtNLM"/>
    </source>
</evidence>
<dbReference type="STRING" id="39966.A0A369JZ02"/>
<dbReference type="EMBL" id="LUEZ02000029">
    <property type="protein sequence ID" value="RDB26562.1"/>
    <property type="molecule type" value="Genomic_DNA"/>
</dbReference>
<protein>
    <recommendedName>
        <fullName evidence="3">F-box domain-containing protein</fullName>
    </recommendedName>
</protein>
<reference evidence="1" key="1">
    <citation type="submission" date="2018-04" db="EMBL/GenBank/DDBJ databases">
        <title>Whole genome sequencing of Hypsizygus marmoreus.</title>
        <authorList>
            <person name="Choi I.-G."/>
            <person name="Min B."/>
            <person name="Kim J.-G."/>
            <person name="Kim S."/>
            <person name="Oh Y.-L."/>
            <person name="Kong W.-S."/>
            <person name="Park H."/>
            <person name="Jeong J."/>
            <person name="Song E.-S."/>
        </authorList>
    </citation>
    <scope>NUCLEOTIDE SEQUENCE [LARGE SCALE GENOMIC DNA]</scope>
    <source>
        <strain evidence="1">51987-8</strain>
    </source>
</reference>
<organism evidence="1 2">
    <name type="scientific">Hypsizygus marmoreus</name>
    <name type="common">White beech mushroom</name>
    <name type="synonym">Agaricus marmoreus</name>
    <dbReference type="NCBI Taxonomy" id="39966"/>
    <lineage>
        <taxon>Eukaryota</taxon>
        <taxon>Fungi</taxon>
        <taxon>Dikarya</taxon>
        <taxon>Basidiomycota</taxon>
        <taxon>Agaricomycotina</taxon>
        <taxon>Agaricomycetes</taxon>
        <taxon>Agaricomycetidae</taxon>
        <taxon>Agaricales</taxon>
        <taxon>Tricholomatineae</taxon>
        <taxon>Lyophyllaceae</taxon>
        <taxon>Hypsizygus</taxon>
    </lineage>
</organism>
<keyword evidence="2" id="KW-1185">Reference proteome</keyword>
<dbReference type="AlphaFoldDB" id="A0A369JZ02"/>
<dbReference type="Proteomes" id="UP000076154">
    <property type="component" value="Unassembled WGS sequence"/>
</dbReference>
<name>A0A369JZ02_HYPMA</name>
<accession>A0A369JZ02</accession>
<evidence type="ECO:0000313" key="1">
    <source>
        <dbReference type="EMBL" id="RDB26562.1"/>
    </source>
</evidence>
<evidence type="ECO:0000313" key="2">
    <source>
        <dbReference type="Proteomes" id="UP000076154"/>
    </source>
</evidence>
<sequence>MRTKLVFCPSNAVYALSIGNSQDHPPSESTGFLGLSNRRVSGACVQPRTLAMHDVHLSTSHIDSIPNELLVPIFKYVYAASCFDFTSPHDFCLEVQGFLPCTCSEERKVAYSWTRQRGNLLDPNLFPIFLLLVCHKWRSVTESISVFWTRIVIFIDSNPTPLPLVRSFFECSRDLPLDVTVMRHPQTYGESDANEYERCRAVIDIMIPHVSRCSTIKFDVIHSSSLPSVSRDFHGLASKLMELYLLYCTDDGMPSGPRSQVSLDQNQIDNPFSCPALTRIRLDGRNFAHACLELPSRMDSLENAERSSSKGLEISLTTFAPNSAIAKDLQYTLYDFLTFLGRLPHLRKLSLTNVIFPYNILPPPNELLTLSVSELELKDLSGGFFTMLSTMVNFDSLFEAFIENCVSQPCLFATASFGPKSMQANPYSYF</sequence>
<comment type="caution">
    <text evidence="1">The sequence shown here is derived from an EMBL/GenBank/DDBJ whole genome shotgun (WGS) entry which is preliminary data.</text>
</comment>
<proteinExistence type="predicted"/>